<name>A0ACC1HSD6_9FUNG</name>
<gene>
    <name evidence="1" type="ORF">EV182_003784</name>
</gene>
<reference evidence="1" key="1">
    <citation type="submission" date="2022-06" db="EMBL/GenBank/DDBJ databases">
        <title>Phylogenomic reconstructions and comparative analyses of Kickxellomycotina fungi.</title>
        <authorList>
            <person name="Reynolds N.K."/>
            <person name="Stajich J.E."/>
            <person name="Barry K."/>
            <person name="Grigoriev I.V."/>
            <person name="Crous P."/>
            <person name="Smith M.E."/>
        </authorList>
    </citation>
    <scope>NUCLEOTIDE SEQUENCE</scope>
    <source>
        <strain evidence="1">RSA 2271</strain>
    </source>
</reference>
<comment type="caution">
    <text evidence="1">The sequence shown here is derived from an EMBL/GenBank/DDBJ whole genome shotgun (WGS) entry which is preliminary data.</text>
</comment>
<dbReference type="Proteomes" id="UP001145114">
    <property type="component" value="Unassembled WGS sequence"/>
</dbReference>
<accession>A0ACC1HSD6</accession>
<sequence>MVTLPELGGLAIQHLPRVAAGFLLHRRQDDSSASGQDPQSEDPHANEDFGTGATTQDTGGMYNAIMGKWVYVEFTLDSLSIFLSLLVIATVVCLLFTKREIALKPSFRLSAWIAA</sequence>
<keyword evidence="2" id="KW-1185">Reference proteome</keyword>
<evidence type="ECO:0000313" key="1">
    <source>
        <dbReference type="EMBL" id="KAJ1678571.1"/>
    </source>
</evidence>
<organism evidence="1 2">
    <name type="scientific">Spiromyces aspiralis</name>
    <dbReference type="NCBI Taxonomy" id="68401"/>
    <lineage>
        <taxon>Eukaryota</taxon>
        <taxon>Fungi</taxon>
        <taxon>Fungi incertae sedis</taxon>
        <taxon>Zoopagomycota</taxon>
        <taxon>Kickxellomycotina</taxon>
        <taxon>Kickxellomycetes</taxon>
        <taxon>Kickxellales</taxon>
        <taxon>Kickxellaceae</taxon>
        <taxon>Spiromyces</taxon>
    </lineage>
</organism>
<protein>
    <submittedName>
        <fullName evidence="1">Uncharacterized protein</fullName>
    </submittedName>
</protein>
<dbReference type="EMBL" id="JAMZIH010001043">
    <property type="protein sequence ID" value="KAJ1678571.1"/>
    <property type="molecule type" value="Genomic_DNA"/>
</dbReference>
<proteinExistence type="predicted"/>
<evidence type="ECO:0000313" key="2">
    <source>
        <dbReference type="Proteomes" id="UP001145114"/>
    </source>
</evidence>
<feature type="non-terminal residue" evidence="1">
    <location>
        <position position="115"/>
    </location>
</feature>